<comment type="caution">
    <text evidence="1">The sequence shown here is derived from an EMBL/GenBank/DDBJ whole genome shotgun (WGS) entry which is preliminary data.</text>
</comment>
<evidence type="ECO:0000313" key="2">
    <source>
        <dbReference type="Proteomes" id="UP001595191"/>
    </source>
</evidence>
<proteinExistence type="predicted"/>
<sequence length="569" mass="62590">MIKKYATYLALLLAGLIVGYLLFGTGSGIDTHANSTDVEEATHWTCSMHPRINKTEKGECPMCGMALIPIDASQGSLGPNQFQMSKNAMALANIETTTIGVGSMTDNSLLLSGVITSNEKTDAVQTTIFDGRIEKLNINYVGQYVKKGQQIGVIYAPEMYAAQDKMLTSSSYQDTHEKLWAAARNTLSLWRMTDEQVEEVIRTGKPMANFPLIADVSGTVTEVVASEGKFYKQGDPLYKVSNLYTVWAVFDAYEGQLPFLNIGQDIMIASKAFEGRQLEAKVSFIEPIFDTSKRTVSVRVTLNNGEQLLKPGMFVEGTVKVKGAGQILTVPKSAVLWTGKRSLVYLKTDLNKPIFEMAEVTLGNVIGNSYVVIDGLAPGDEVVVNGTFTVDAAAQLQGKRSMMNRMHEGGNNVQAIDDASSGLKFDGRFQKHFSKIIDNYIALKDALVATDVEKSTSKARVLLEELNRLEIGMLNDISSSHVEKIKESAKGIVETDDIEEQRKYFKPMSEHMVAVASTFSNLDRPIYVQFCPMADGNKGANWLSFEDKVRNPYFGDKMLTCGSLTKTIH</sequence>
<accession>A0ACC7LM01</accession>
<protein>
    <submittedName>
        <fullName evidence="1">Efflux RND transporter periplasmic adaptor subunit</fullName>
    </submittedName>
</protein>
<reference evidence="1" key="1">
    <citation type="submission" date="2024-09" db="EMBL/GenBank/DDBJ databases">
        <authorList>
            <person name="Liu J."/>
        </authorList>
    </citation>
    <scope>NUCLEOTIDE SEQUENCE</scope>
    <source>
        <strain evidence="1">NBU2967</strain>
    </source>
</reference>
<dbReference type="Proteomes" id="UP001595191">
    <property type="component" value="Unassembled WGS sequence"/>
</dbReference>
<keyword evidence="2" id="KW-1185">Reference proteome</keyword>
<organism evidence="1 2">
    <name type="scientific">Meishania litoralis</name>
    <dbReference type="NCBI Taxonomy" id="3434685"/>
    <lineage>
        <taxon>Bacteria</taxon>
        <taxon>Pseudomonadati</taxon>
        <taxon>Bacteroidota</taxon>
        <taxon>Flavobacteriia</taxon>
        <taxon>Flavobacteriales</taxon>
        <taxon>Flavobacteriaceae</taxon>
        <taxon>Meishania</taxon>
    </lineage>
</organism>
<gene>
    <name evidence="1" type="ORF">ACEZ3G_13780</name>
</gene>
<name>A0ACC7LM01_9FLAO</name>
<evidence type="ECO:0000313" key="1">
    <source>
        <dbReference type="EMBL" id="MFH6604553.1"/>
    </source>
</evidence>
<dbReference type="EMBL" id="JBHFPV010000004">
    <property type="protein sequence ID" value="MFH6604553.1"/>
    <property type="molecule type" value="Genomic_DNA"/>
</dbReference>